<dbReference type="RefSeq" id="WP_034632300.1">
    <property type="nucleotide sequence ID" value="NZ_AXNT01000106.1"/>
</dbReference>
<protein>
    <submittedName>
        <fullName evidence="1">Uncharacterized protein</fullName>
    </submittedName>
</protein>
<accession>A0A0A0B866</accession>
<dbReference type="OrthoDB" id="3214648at2"/>
<keyword evidence="2" id="KW-1185">Reference proteome</keyword>
<reference evidence="1 2" key="1">
    <citation type="submission" date="2013-10" db="EMBL/GenBank/DDBJ databases">
        <authorList>
            <person name="Wang G."/>
            <person name="Zhuang W."/>
        </authorList>
    </citation>
    <scope>NUCLEOTIDE SEQUENCE [LARGE SCALE GENOMIC DNA]</scope>
    <source>
        <strain evidence="1 2">DSM 20118</strain>
    </source>
</reference>
<gene>
    <name evidence="1" type="ORF">Q760_01210</name>
</gene>
<comment type="caution">
    <text evidence="1">The sequence shown here is derived from an EMBL/GenBank/DDBJ whole genome shotgun (WGS) entry which is preliminary data.</text>
</comment>
<organism evidence="1 2">
    <name type="scientific">Cellulomonas cellasea DSM 20118</name>
    <dbReference type="NCBI Taxonomy" id="1408250"/>
    <lineage>
        <taxon>Bacteria</taxon>
        <taxon>Bacillati</taxon>
        <taxon>Actinomycetota</taxon>
        <taxon>Actinomycetes</taxon>
        <taxon>Micrococcales</taxon>
        <taxon>Cellulomonadaceae</taxon>
        <taxon>Cellulomonas</taxon>
    </lineage>
</organism>
<evidence type="ECO:0000313" key="2">
    <source>
        <dbReference type="Proteomes" id="UP000029833"/>
    </source>
</evidence>
<dbReference type="STRING" id="1408250.Q760_01210"/>
<evidence type="ECO:0000313" key="1">
    <source>
        <dbReference type="EMBL" id="KGM01446.1"/>
    </source>
</evidence>
<dbReference type="Proteomes" id="UP000029833">
    <property type="component" value="Unassembled WGS sequence"/>
</dbReference>
<sequence>MVVRPQWEWTFDDADGGRLDRPTSPAFTNQYDAEQWLGEQWRALAAGGAHVAQLLHDGTPATPPLVLHVP</sequence>
<dbReference type="AlphaFoldDB" id="A0A0A0B866"/>
<name>A0A0A0B866_9CELL</name>
<dbReference type="EMBL" id="AXNT01000106">
    <property type="protein sequence ID" value="KGM01446.1"/>
    <property type="molecule type" value="Genomic_DNA"/>
</dbReference>
<proteinExistence type="predicted"/>